<dbReference type="EMBL" id="JABANE010000033">
    <property type="protein sequence ID" value="NME69024.1"/>
    <property type="molecule type" value="Genomic_DNA"/>
</dbReference>
<evidence type="ECO:0008006" key="3">
    <source>
        <dbReference type="Google" id="ProtNLM"/>
    </source>
</evidence>
<organism evidence="1 2">
    <name type="scientific">Flammeovirga aprica JL-4</name>
    <dbReference type="NCBI Taxonomy" id="694437"/>
    <lineage>
        <taxon>Bacteria</taxon>
        <taxon>Pseudomonadati</taxon>
        <taxon>Bacteroidota</taxon>
        <taxon>Cytophagia</taxon>
        <taxon>Cytophagales</taxon>
        <taxon>Flammeovirgaceae</taxon>
        <taxon>Flammeovirga</taxon>
    </lineage>
</organism>
<dbReference type="RefSeq" id="WP_169657311.1">
    <property type="nucleotide sequence ID" value="NZ_JABANE010000033.1"/>
</dbReference>
<dbReference type="Proteomes" id="UP000576082">
    <property type="component" value="Unassembled WGS sequence"/>
</dbReference>
<evidence type="ECO:0000313" key="2">
    <source>
        <dbReference type="Proteomes" id="UP000576082"/>
    </source>
</evidence>
<dbReference type="AlphaFoldDB" id="A0A7X9RUT0"/>
<proteinExistence type="predicted"/>
<name>A0A7X9RUT0_9BACT</name>
<keyword evidence="2" id="KW-1185">Reference proteome</keyword>
<protein>
    <recommendedName>
        <fullName evidence="3">HNH endonuclease</fullName>
    </recommendedName>
</protein>
<accession>A0A7X9RUT0</accession>
<sequence>MNSEQRNLAWGKLRSVPGKHPFFWRTDPCGALIFRFSYGNRKSQWGWEVDHVYPISLQDNITERPVDGIHNKHNLRAMHWRNNKSKDNYYPSYDSAVTYDSQKGINVKSNKRFYVNKLTQAILKSKFGL</sequence>
<reference evidence="1 2" key="1">
    <citation type="submission" date="2020-04" db="EMBL/GenBank/DDBJ databases">
        <title>Flammeovirga sp. SR4, a novel species isolated from seawater.</title>
        <authorList>
            <person name="Wang X."/>
        </authorList>
    </citation>
    <scope>NUCLEOTIDE SEQUENCE [LARGE SCALE GENOMIC DNA]</scope>
    <source>
        <strain evidence="1 2">ATCC 23126</strain>
    </source>
</reference>
<gene>
    <name evidence="1" type="ORF">HHU12_13705</name>
</gene>
<evidence type="ECO:0000313" key="1">
    <source>
        <dbReference type="EMBL" id="NME69024.1"/>
    </source>
</evidence>
<comment type="caution">
    <text evidence="1">The sequence shown here is derived from an EMBL/GenBank/DDBJ whole genome shotgun (WGS) entry which is preliminary data.</text>
</comment>